<organism evidence="1 2">
    <name type="scientific">Chelatococcus reniformis</name>
    <dbReference type="NCBI Taxonomy" id="1494448"/>
    <lineage>
        <taxon>Bacteria</taxon>
        <taxon>Pseudomonadati</taxon>
        <taxon>Pseudomonadota</taxon>
        <taxon>Alphaproteobacteria</taxon>
        <taxon>Hyphomicrobiales</taxon>
        <taxon>Chelatococcaceae</taxon>
        <taxon>Chelatococcus</taxon>
    </lineage>
</organism>
<reference evidence="1" key="1">
    <citation type="journal article" date="2014" name="Int. J. Syst. Evol. Microbiol.">
        <title>Complete genome sequence of Corynebacterium casei LMG S-19264T (=DSM 44701T), isolated from a smear-ripened cheese.</title>
        <authorList>
            <consortium name="US DOE Joint Genome Institute (JGI-PGF)"/>
            <person name="Walter F."/>
            <person name="Albersmeier A."/>
            <person name="Kalinowski J."/>
            <person name="Ruckert C."/>
        </authorList>
    </citation>
    <scope>NUCLEOTIDE SEQUENCE</scope>
    <source>
        <strain evidence="1">CGMCC 1.12919</strain>
    </source>
</reference>
<evidence type="ECO:0000313" key="1">
    <source>
        <dbReference type="EMBL" id="GGC63650.1"/>
    </source>
</evidence>
<dbReference type="Proteomes" id="UP000637002">
    <property type="component" value="Unassembled WGS sequence"/>
</dbReference>
<keyword evidence="2" id="KW-1185">Reference proteome</keyword>
<dbReference type="RefSeq" id="WP_188609296.1">
    <property type="nucleotide sequence ID" value="NZ_BMGG01000004.1"/>
</dbReference>
<comment type="caution">
    <text evidence="1">The sequence shown here is derived from an EMBL/GenBank/DDBJ whole genome shotgun (WGS) entry which is preliminary data.</text>
</comment>
<proteinExistence type="predicted"/>
<accession>A0A916U913</accession>
<dbReference type="EMBL" id="BMGG01000004">
    <property type="protein sequence ID" value="GGC63650.1"/>
    <property type="molecule type" value="Genomic_DNA"/>
</dbReference>
<evidence type="ECO:0008006" key="3">
    <source>
        <dbReference type="Google" id="ProtNLM"/>
    </source>
</evidence>
<gene>
    <name evidence="1" type="ORF">GCM10010994_22770</name>
</gene>
<dbReference type="AlphaFoldDB" id="A0A916U913"/>
<evidence type="ECO:0000313" key="2">
    <source>
        <dbReference type="Proteomes" id="UP000637002"/>
    </source>
</evidence>
<reference evidence="1" key="2">
    <citation type="submission" date="2020-09" db="EMBL/GenBank/DDBJ databases">
        <authorList>
            <person name="Sun Q."/>
            <person name="Zhou Y."/>
        </authorList>
    </citation>
    <scope>NUCLEOTIDE SEQUENCE</scope>
    <source>
        <strain evidence="1">CGMCC 1.12919</strain>
    </source>
</reference>
<protein>
    <recommendedName>
        <fullName evidence="3">Nitrate reductase</fullName>
    </recommendedName>
</protein>
<name>A0A916U913_9HYPH</name>
<sequence>MAFGLLKRRPRPDAEIVARIKDWTRTALGADEAVHFAVNEIVCHDPGCPGTETVILVMQPGRRTWALKVAKAMDETTEHDVAAAMAEARPA</sequence>